<name>A0AAN7UX85_9PEZI</name>
<feature type="compositionally biased region" description="Acidic residues" evidence="2">
    <location>
        <begin position="1223"/>
        <end position="1232"/>
    </location>
</feature>
<proteinExistence type="inferred from homology"/>
<keyword evidence="1" id="KW-0694">RNA-binding</keyword>
<reference evidence="5 6" key="1">
    <citation type="submission" date="2023-10" db="EMBL/GenBank/DDBJ databases">
        <title>Draft genome sequence of Xylaria bambusicola isolate GMP-LS, the root and basal stem rot pathogen of sugarcane in Indonesia.</title>
        <authorList>
            <person name="Selvaraj P."/>
            <person name="Muralishankar V."/>
            <person name="Muruganantham S."/>
            <person name="Sp S."/>
            <person name="Haryani S."/>
            <person name="Lau K.J.X."/>
            <person name="Naqvi N.I."/>
        </authorList>
    </citation>
    <scope>NUCLEOTIDE SEQUENCE [LARGE SCALE GENOMIC DNA]</scope>
    <source>
        <strain evidence="5">GMP-LS</strain>
    </source>
</reference>
<feature type="domain" description="RDRP core" evidence="3">
    <location>
        <begin position="458"/>
        <end position="1085"/>
    </location>
</feature>
<feature type="domain" description="RdRP-like PH" evidence="4">
    <location>
        <begin position="137"/>
        <end position="296"/>
    </location>
</feature>
<dbReference type="GO" id="GO:0031380">
    <property type="term" value="C:nuclear RNA-directed RNA polymerase complex"/>
    <property type="evidence" value="ECO:0007669"/>
    <property type="project" value="TreeGrafter"/>
</dbReference>
<gene>
    <name evidence="5" type="ORF">RRF57_005000</name>
</gene>
<evidence type="ECO:0000256" key="1">
    <source>
        <dbReference type="RuleBase" id="RU363098"/>
    </source>
</evidence>
<keyword evidence="6" id="KW-1185">Reference proteome</keyword>
<protein>
    <recommendedName>
        <fullName evidence="1">RNA-dependent RNA polymerase</fullName>
        <ecNumber evidence="1">2.7.7.48</ecNumber>
    </recommendedName>
</protein>
<evidence type="ECO:0000259" key="3">
    <source>
        <dbReference type="Pfam" id="PF05183"/>
    </source>
</evidence>
<evidence type="ECO:0000313" key="6">
    <source>
        <dbReference type="Proteomes" id="UP001305414"/>
    </source>
</evidence>
<dbReference type="InterPro" id="IPR057503">
    <property type="entry name" value="PH_RdRP"/>
</dbReference>
<accession>A0AAN7UX85</accession>
<dbReference type="EMBL" id="JAWHQM010000011">
    <property type="protein sequence ID" value="KAK5629284.1"/>
    <property type="molecule type" value="Genomic_DNA"/>
</dbReference>
<evidence type="ECO:0000313" key="5">
    <source>
        <dbReference type="EMBL" id="KAK5629284.1"/>
    </source>
</evidence>
<evidence type="ECO:0000259" key="4">
    <source>
        <dbReference type="Pfam" id="PF25358"/>
    </source>
</evidence>
<dbReference type="Pfam" id="PF05183">
    <property type="entry name" value="RdRP"/>
    <property type="match status" value="1"/>
</dbReference>
<dbReference type="PANTHER" id="PTHR23079:SF17">
    <property type="entry name" value="RNA-DEPENDENT RNA POLYMERASE"/>
    <property type="match status" value="1"/>
</dbReference>
<dbReference type="InterPro" id="IPR007855">
    <property type="entry name" value="RDRP"/>
</dbReference>
<dbReference type="EC" id="2.7.7.48" evidence="1"/>
<dbReference type="GO" id="GO:0030422">
    <property type="term" value="P:siRNA processing"/>
    <property type="evidence" value="ECO:0007669"/>
    <property type="project" value="TreeGrafter"/>
</dbReference>
<comment type="caution">
    <text evidence="5">The sequence shown here is derived from an EMBL/GenBank/DDBJ whole genome shotgun (WGS) entry which is preliminary data.</text>
</comment>
<evidence type="ECO:0000256" key="2">
    <source>
        <dbReference type="SAM" id="MobiDB-lite"/>
    </source>
</evidence>
<dbReference type="GO" id="GO:0003968">
    <property type="term" value="F:RNA-directed RNA polymerase activity"/>
    <property type="evidence" value="ECO:0007669"/>
    <property type="project" value="UniProtKB-KW"/>
</dbReference>
<organism evidence="5 6">
    <name type="scientific">Xylaria bambusicola</name>
    <dbReference type="NCBI Taxonomy" id="326684"/>
    <lineage>
        <taxon>Eukaryota</taxon>
        <taxon>Fungi</taxon>
        <taxon>Dikarya</taxon>
        <taxon>Ascomycota</taxon>
        <taxon>Pezizomycotina</taxon>
        <taxon>Sordariomycetes</taxon>
        <taxon>Xylariomycetidae</taxon>
        <taxon>Xylariales</taxon>
        <taxon>Xylariaceae</taxon>
        <taxon>Xylaria</taxon>
    </lineage>
</organism>
<dbReference type="Proteomes" id="UP001305414">
    <property type="component" value="Unassembled WGS sequence"/>
</dbReference>
<keyword evidence="1" id="KW-0808">Transferase</keyword>
<feature type="region of interest" description="Disordered" evidence="2">
    <location>
        <begin position="1207"/>
        <end position="1241"/>
    </location>
</feature>
<comment type="similarity">
    <text evidence="1">Belongs to the RdRP family.</text>
</comment>
<dbReference type="GO" id="GO:0003723">
    <property type="term" value="F:RNA binding"/>
    <property type="evidence" value="ECO:0007669"/>
    <property type="project" value="UniProtKB-KW"/>
</dbReference>
<dbReference type="Pfam" id="PF25358">
    <property type="entry name" value="PH_fung_RdRP"/>
    <property type="match status" value="1"/>
</dbReference>
<keyword evidence="1" id="KW-0548">Nucleotidyltransferase</keyword>
<dbReference type="InterPro" id="IPR057596">
    <property type="entry name" value="RDRP_core"/>
</dbReference>
<comment type="catalytic activity">
    <reaction evidence="1">
        <text>RNA(n) + a ribonucleoside 5'-triphosphate = RNA(n+1) + diphosphate</text>
        <dbReference type="Rhea" id="RHEA:21248"/>
        <dbReference type="Rhea" id="RHEA-COMP:14527"/>
        <dbReference type="Rhea" id="RHEA-COMP:17342"/>
        <dbReference type="ChEBI" id="CHEBI:33019"/>
        <dbReference type="ChEBI" id="CHEBI:61557"/>
        <dbReference type="ChEBI" id="CHEBI:140395"/>
        <dbReference type="EC" id="2.7.7.48"/>
    </reaction>
</comment>
<dbReference type="PANTHER" id="PTHR23079">
    <property type="entry name" value="RNA-DEPENDENT RNA POLYMERASE"/>
    <property type="match status" value="1"/>
</dbReference>
<sequence>MSQANGFAVYMANVPATLTERTLIAELTPFLDRLGIKDWTCDKPRGRAFGILTFLYRKDGQAFLNTHGEERLPGAHLGARGGPKMRARLILFTNHVFCKESDRGPDPTLLRVLEMSADEREHPPEIDEEPRTTKHVVFNIKELSCGHYDYPRGTLTYTADIQWRVPQGTAKFARDTLIISYPHSLGQIRLEIPYKTTEEVVICGQTSSLFLTLWEPPKIFLLPHENVDIMALATLVGRLSFNSSSNLSRQRLRERLSKIPHDTANHGEVLGQSLIYSIMISPEEFAPKIERLRENEYLKFTLHNIPIALFNCNYMAKGLTSFKSTIAECSKTIPFEILYQFQGLVQNGYLLPRIAQNLLLRLQMSRSSDTPTPVQTLGKTESGASLAATRLPFSSHAVKKLFSQIPFPGPYTEANMFDVDDIWSLLESNEKEIQQGLTKDLFSDRARQNLTMVYKVQVTPTRIMLRGPEPEAKNRILRKFPRHTGYFARIQFCDEDGQNIYYNPKSLYFFIPYYFCSIHFSLLPTVLLAMAFSTSSVSLDRVYSRFNNILDEGFSIAGRIYKFLGFSHSSLRSHAVWFMAGFIDDNKQLRSYVSVILELGDFQGAARIGQAFSETPIAIDLEELNTRIIQIPDVKSKDGNRVFSDGVGTISRELLEAIRESLPQKSQTATCLQIRWAGAKGMLSLDDTLEGNVMCVRESMLKFDSLDTQNLEICDVANKPIPLVLNRQMIKILEDMKAPESWFFKAQNRELNRLRMITASTENTVEFLRRQKTAEQMRFSQFIRRLHRMKLDYKKDAFLCSVVEAVVLREVRLLKHKSRIPVEQGVTLFGVMDEFGYLGDEEVFITFDKQHGISCPDLDNRLVIVTRSPALHPGDIQIRRAITPPPAHPLCSLSNCIVFSQKGNRDLPSQLSGGDLDGDIYNVIWDPILVDGCKLEFAPADYPRVPPLDIGRNVRPEDMTEFFVKFMATDQLGVIAVKHIILADLHDAGAVHDECKTLAEMHSTAVDYSKTGIPVDMKKMATMMRTKSRPDFLAPAPPTNIVDKTEIQFEPPVALSTDADEDDDTGPKHQFYKSDKILGELYRAIQEKKIWKDDIHLPRNRFGPSLWDEIIVYIQKQCDNNLGHVDWKGAKDDAQRIRQAYEDAIWSATVTYSDHASKSITELEVFTGTIFNKSGIQTRRQRDTSIRLKDEFDRIVKWVESLIRKRNMQSSGDGPDDARDNDTIDSSDDEKDDGSSVEAESTPLELSIACLHEGAIRTNRDGYSDQRNAGNFESFKVIAAHCALRELALAIQKKDIADGAAYLSGGFPGVKNGGYV</sequence>
<keyword evidence="1" id="KW-0696">RNA-directed RNA polymerase</keyword>